<dbReference type="Pfam" id="PF01593">
    <property type="entry name" value="Amino_oxidase"/>
    <property type="match status" value="1"/>
</dbReference>
<keyword evidence="8 11" id="KW-0350">Heme biosynthesis</keyword>
<evidence type="ECO:0000313" key="13">
    <source>
        <dbReference type="EMBL" id="KAF2272242.1"/>
    </source>
</evidence>
<name>A0A6A6J755_WESOR</name>
<evidence type="ECO:0000256" key="2">
    <source>
        <dbReference type="ARBA" id="ARBA00005073"/>
    </source>
</evidence>
<evidence type="ECO:0000313" key="14">
    <source>
        <dbReference type="Proteomes" id="UP000800097"/>
    </source>
</evidence>
<comment type="subcellular location">
    <subcellularLocation>
        <location evidence="11">Mitochondrion inner membrane</location>
    </subcellularLocation>
</comment>
<keyword evidence="7 11" id="KW-0560">Oxidoreductase</keyword>
<dbReference type="UniPathway" id="UPA00251">
    <property type="reaction ID" value="UER00324"/>
</dbReference>
<evidence type="ECO:0000259" key="12">
    <source>
        <dbReference type="Pfam" id="PF01593"/>
    </source>
</evidence>
<sequence length="606" mass="69140">MVLKRHASSLESPFKRTSVRPRLPSRCPLCSYSTRMPREPKTIAIFGGGISGLSSAYFIAKRFPNTKITIYEAKERLGGWMQSQRVVLNKDSLNGQRILLEYGPRTLRTGILTLPTLQLIDDLGLLDDVRTTSREAAASQSRYILYPRNLVRLPSPGPPDFLLLWHLWVSGLLKGIPTLLMEPFRKGRPEDQRDKDESIADFVARRLGRDYRVADNLVSAVIHGIYAGDIYKLSAKAILPQIWHLERYYGSVLEGLARLRVGVKELTDRGIFCTALSRYDWDTINHMMRDMDLDLRVLERLSVRETATYTFKEGLQQLVTRLEDELRRKENVEILTQTRVSDYHLNANNQLEVTSSSKTSNGRNRTFDFAVSTLPNPSVAPAVTVMTVNLYYTNPQAIEKWRLGYTDREKSDGFGYLIPRSVDLKENPERALGVVFDHDATQNLDQVRGTKLTVMLGGHWWDGWREFPDEKEGETMAKSIVKRHLGITEEPDLCHVSLHENCIPQYTVGYEDRVRSEGSRLADLYKGRLWVTGNHYNGVGVNDCIRGAYLLAQDMENGGWLDDNHRIGLRKFYDSGEWFMGPNQFALERTLFGSELPKYELASLGQ</sequence>
<dbReference type="SUPFAM" id="SSF51905">
    <property type="entry name" value="FAD/NAD(P)-binding domain"/>
    <property type="match status" value="1"/>
</dbReference>
<evidence type="ECO:0000256" key="7">
    <source>
        <dbReference type="ARBA" id="ARBA00023002"/>
    </source>
</evidence>
<dbReference type="Gene3D" id="3.50.50.60">
    <property type="entry name" value="FAD/NAD(P)-binding domain"/>
    <property type="match status" value="1"/>
</dbReference>
<dbReference type="OrthoDB" id="438553at2759"/>
<evidence type="ECO:0000256" key="6">
    <source>
        <dbReference type="ARBA" id="ARBA00022827"/>
    </source>
</evidence>
<evidence type="ECO:0000256" key="4">
    <source>
        <dbReference type="ARBA" id="ARBA00012867"/>
    </source>
</evidence>
<dbReference type="GO" id="GO:0005743">
    <property type="term" value="C:mitochondrial inner membrane"/>
    <property type="evidence" value="ECO:0007669"/>
    <property type="project" value="UniProtKB-SubCell"/>
</dbReference>
<comment type="similarity">
    <text evidence="3 11">Belongs to the protoporphyrinogen/coproporphyrinogen oxidase family. Protoporphyrinogen oxidase subfamily.</text>
</comment>
<evidence type="ECO:0000256" key="1">
    <source>
        <dbReference type="ARBA" id="ARBA00002600"/>
    </source>
</evidence>
<dbReference type="PANTHER" id="PTHR42923">
    <property type="entry name" value="PROTOPORPHYRINOGEN OXIDASE"/>
    <property type="match status" value="1"/>
</dbReference>
<dbReference type="RefSeq" id="XP_033649781.1">
    <property type="nucleotide sequence ID" value="XM_033797201.1"/>
</dbReference>
<dbReference type="InterPro" id="IPR050464">
    <property type="entry name" value="Zeta_carotene_desat/Oxidored"/>
</dbReference>
<keyword evidence="5 11" id="KW-0285">Flavoprotein</keyword>
<gene>
    <name evidence="13" type="ORF">EI97DRAFT_426770</name>
</gene>
<proteinExistence type="inferred from homology"/>
<dbReference type="InterPro" id="IPR036188">
    <property type="entry name" value="FAD/NAD-bd_sf"/>
</dbReference>
<protein>
    <recommendedName>
        <fullName evidence="4 11">Protoporphyrinogen oxidase</fullName>
        <ecNumber evidence="4 11">1.3.3.4</ecNumber>
    </recommendedName>
</protein>
<feature type="domain" description="Amine oxidase" evidence="12">
    <location>
        <begin position="50"/>
        <end position="554"/>
    </location>
</feature>
<keyword evidence="6 11" id="KW-0274">FAD</keyword>
<comment type="function">
    <text evidence="1 11">Catalyzes the 6-electron oxidation of protoporphyrinogen-IX to form protoporphyrin-IX.</text>
</comment>
<organism evidence="13 14">
    <name type="scientific">Westerdykella ornata</name>
    <dbReference type="NCBI Taxonomy" id="318751"/>
    <lineage>
        <taxon>Eukaryota</taxon>
        <taxon>Fungi</taxon>
        <taxon>Dikarya</taxon>
        <taxon>Ascomycota</taxon>
        <taxon>Pezizomycotina</taxon>
        <taxon>Dothideomycetes</taxon>
        <taxon>Pleosporomycetidae</taxon>
        <taxon>Pleosporales</taxon>
        <taxon>Sporormiaceae</taxon>
        <taxon>Westerdykella</taxon>
    </lineage>
</organism>
<comment type="catalytic activity">
    <reaction evidence="10 11">
        <text>protoporphyrinogen IX + 3 O2 = protoporphyrin IX + 3 H2O2</text>
        <dbReference type="Rhea" id="RHEA:25576"/>
        <dbReference type="ChEBI" id="CHEBI:15379"/>
        <dbReference type="ChEBI" id="CHEBI:16240"/>
        <dbReference type="ChEBI" id="CHEBI:57306"/>
        <dbReference type="ChEBI" id="CHEBI:57307"/>
        <dbReference type="EC" id="1.3.3.4"/>
    </reaction>
</comment>
<dbReference type="InterPro" id="IPR002937">
    <property type="entry name" value="Amino_oxidase"/>
</dbReference>
<evidence type="ECO:0000256" key="11">
    <source>
        <dbReference type="RuleBase" id="RU367069"/>
    </source>
</evidence>
<dbReference type="Proteomes" id="UP000800097">
    <property type="component" value="Unassembled WGS sequence"/>
</dbReference>
<comment type="pathway">
    <text evidence="2 11">Porphyrin-containing compound metabolism; protoporphyrin-IX biosynthesis; protoporphyrin-IX from protoporphyrinogen-IX: step 1/1.</text>
</comment>
<dbReference type="SUPFAM" id="SSF54373">
    <property type="entry name" value="FAD-linked reductases, C-terminal domain"/>
    <property type="match status" value="1"/>
</dbReference>
<keyword evidence="9 11" id="KW-0627">Porphyrin biosynthesis</keyword>
<dbReference type="EMBL" id="ML986524">
    <property type="protein sequence ID" value="KAF2272242.1"/>
    <property type="molecule type" value="Genomic_DNA"/>
</dbReference>
<dbReference type="GO" id="GO:0004729">
    <property type="term" value="F:oxygen-dependent protoporphyrinogen oxidase activity"/>
    <property type="evidence" value="ECO:0007669"/>
    <property type="project" value="UniProtKB-UniRule"/>
</dbReference>
<keyword evidence="14" id="KW-1185">Reference proteome</keyword>
<evidence type="ECO:0000256" key="9">
    <source>
        <dbReference type="ARBA" id="ARBA00023244"/>
    </source>
</evidence>
<dbReference type="InterPro" id="IPR004572">
    <property type="entry name" value="Protoporphyrinogen_oxidase"/>
</dbReference>
<dbReference type="GO" id="GO:0006782">
    <property type="term" value="P:protoporphyrinogen IX biosynthetic process"/>
    <property type="evidence" value="ECO:0007669"/>
    <property type="project" value="UniProtKB-UniRule"/>
</dbReference>
<evidence type="ECO:0000256" key="10">
    <source>
        <dbReference type="ARBA" id="ARBA00047554"/>
    </source>
</evidence>
<dbReference type="NCBIfam" id="TIGR00562">
    <property type="entry name" value="proto_IX_ox"/>
    <property type="match status" value="1"/>
</dbReference>
<evidence type="ECO:0000256" key="5">
    <source>
        <dbReference type="ARBA" id="ARBA00022630"/>
    </source>
</evidence>
<accession>A0A6A6J755</accession>
<dbReference type="PANTHER" id="PTHR42923:SF3">
    <property type="entry name" value="PROTOPORPHYRINOGEN OXIDASE"/>
    <property type="match status" value="1"/>
</dbReference>
<evidence type="ECO:0000256" key="3">
    <source>
        <dbReference type="ARBA" id="ARBA00010551"/>
    </source>
</evidence>
<dbReference type="AlphaFoldDB" id="A0A6A6J755"/>
<dbReference type="EC" id="1.3.3.4" evidence="4 11"/>
<dbReference type="GeneID" id="54550376"/>
<reference evidence="13" key="1">
    <citation type="journal article" date="2020" name="Stud. Mycol.">
        <title>101 Dothideomycetes genomes: a test case for predicting lifestyles and emergence of pathogens.</title>
        <authorList>
            <person name="Haridas S."/>
            <person name="Albert R."/>
            <person name="Binder M."/>
            <person name="Bloem J."/>
            <person name="Labutti K."/>
            <person name="Salamov A."/>
            <person name="Andreopoulos B."/>
            <person name="Baker S."/>
            <person name="Barry K."/>
            <person name="Bills G."/>
            <person name="Bluhm B."/>
            <person name="Cannon C."/>
            <person name="Castanera R."/>
            <person name="Culley D."/>
            <person name="Daum C."/>
            <person name="Ezra D."/>
            <person name="Gonzalez J."/>
            <person name="Henrissat B."/>
            <person name="Kuo A."/>
            <person name="Liang C."/>
            <person name="Lipzen A."/>
            <person name="Lutzoni F."/>
            <person name="Magnuson J."/>
            <person name="Mondo S."/>
            <person name="Nolan M."/>
            <person name="Ohm R."/>
            <person name="Pangilinan J."/>
            <person name="Park H.-J."/>
            <person name="Ramirez L."/>
            <person name="Alfaro M."/>
            <person name="Sun H."/>
            <person name="Tritt A."/>
            <person name="Yoshinaga Y."/>
            <person name="Zwiers L.-H."/>
            <person name="Turgeon B."/>
            <person name="Goodwin S."/>
            <person name="Spatafora J."/>
            <person name="Crous P."/>
            <person name="Grigoriev I."/>
        </authorList>
    </citation>
    <scope>NUCLEOTIDE SEQUENCE</scope>
    <source>
        <strain evidence="13">CBS 379.55</strain>
    </source>
</reference>
<comment type="cofactor">
    <cofactor evidence="11">
        <name>FAD</name>
        <dbReference type="ChEBI" id="CHEBI:57692"/>
    </cofactor>
    <text evidence="11">Binds 1 FAD per subunit.</text>
</comment>
<evidence type="ECO:0000256" key="8">
    <source>
        <dbReference type="ARBA" id="ARBA00023133"/>
    </source>
</evidence>